<feature type="region of interest" description="Disordered" evidence="1">
    <location>
        <begin position="1"/>
        <end position="40"/>
    </location>
</feature>
<dbReference type="Proteomes" id="UP000801492">
    <property type="component" value="Unassembled WGS sequence"/>
</dbReference>
<evidence type="ECO:0000256" key="1">
    <source>
        <dbReference type="SAM" id="MobiDB-lite"/>
    </source>
</evidence>
<dbReference type="AlphaFoldDB" id="A0A8K0DAQ8"/>
<keyword evidence="3" id="KW-1185">Reference proteome</keyword>
<sequence length="212" mass="22848">MNPSSSSSEEKVNSNEKQMHTTNSKSGLAAAGSSLNDNNSLNVNRELNGNIILLRGSKITENGHILLRTDSLNSLKNNLVVDSNDGGKVGQLYIQQSDLTEGLLLHSVKRLGNGAPILLLSGNDNGNGHILIQTSSTDDAEGGSEIIEEQVQERISLHALDGTHDEETAKSLLVPLGSGDMSSYKSMMMNPQFAEPFWSYTKKIESAWDVPV</sequence>
<name>A0A8K0DAQ8_IGNLU</name>
<comment type="caution">
    <text evidence="2">The sequence shown here is derived from an EMBL/GenBank/DDBJ whole genome shotgun (WGS) entry which is preliminary data.</text>
</comment>
<evidence type="ECO:0000313" key="2">
    <source>
        <dbReference type="EMBL" id="KAF2900122.1"/>
    </source>
</evidence>
<dbReference type="OrthoDB" id="6774990at2759"/>
<protein>
    <submittedName>
        <fullName evidence="2">Uncharacterized protein</fullName>
    </submittedName>
</protein>
<gene>
    <name evidence="2" type="ORF">ILUMI_06063</name>
</gene>
<accession>A0A8K0DAQ8</accession>
<dbReference type="EMBL" id="VTPC01002364">
    <property type="protein sequence ID" value="KAF2900122.1"/>
    <property type="molecule type" value="Genomic_DNA"/>
</dbReference>
<organism evidence="2 3">
    <name type="scientific">Ignelater luminosus</name>
    <name type="common">Cucubano</name>
    <name type="synonym">Pyrophorus luminosus</name>
    <dbReference type="NCBI Taxonomy" id="2038154"/>
    <lineage>
        <taxon>Eukaryota</taxon>
        <taxon>Metazoa</taxon>
        <taxon>Ecdysozoa</taxon>
        <taxon>Arthropoda</taxon>
        <taxon>Hexapoda</taxon>
        <taxon>Insecta</taxon>
        <taxon>Pterygota</taxon>
        <taxon>Neoptera</taxon>
        <taxon>Endopterygota</taxon>
        <taxon>Coleoptera</taxon>
        <taxon>Polyphaga</taxon>
        <taxon>Elateriformia</taxon>
        <taxon>Elateroidea</taxon>
        <taxon>Elateridae</taxon>
        <taxon>Agrypninae</taxon>
        <taxon>Pyrophorini</taxon>
        <taxon>Ignelater</taxon>
    </lineage>
</organism>
<feature type="compositionally biased region" description="Low complexity" evidence="1">
    <location>
        <begin position="26"/>
        <end position="40"/>
    </location>
</feature>
<proteinExistence type="predicted"/>
<reference evidence="2" key="1">
    <citation type="submission" date="2019-08" db="EMBL/GenBank/DDBJ databases">
        <title>The genome of the North American firefly Photinus pyralis.</title>
        <authorList>
            <consortium name="Photinus pyralis genome working group"/>
            <person name="Fallon T.R."/>
            <person name="Sander Lower S.E."/>
            <person name="Weng J.-K."/>
        </authorList>
    </citation>
    <scope>NUCLEOTIDE SEQUENCE</scope>
    <source>
        <strain evidence="2">TRF0915ILg1</strain>
        <tissue evidence="2">Whole body</tissue>
    </source>
</reference>
<evidence type="ECO:0000313" key="3">
    <source>
        <dbReference type="Proteomes" id="UP000801492"/>
    </source>
</evidence>
<feature type="compositionally biased region" description="Basic and acidic residues" evidence="1">
    <location>
        <begin position="8"/>
        <end position="19"/>
    </location>
</feature>